<accession>A0A0J6VP65</accession>
<name>A0A0J6VP65_9MYCO</name>
<sequence length="56" mass="5993">MKIGIRNIVMPGARIHTTVVIMLTAPKIVPSPPTIRPRIQRSAPAPGELIALDKGV</sequence>
<dbReference type="AlphaFoldDB" id="A0A0J6VP65"/>
<gene>
    <name evidence="1" type="ORF">MCHLDSM_04632</name>
</gene>
<organism evidence="1 2">
    <name type="scientific">Mycolicibacterium chlorophenolicum</name>
    <dbReference type="NCBI Taxonomy" id="37916"/>
    <lineage>
        <taxon>Bacteria</taxon>
        <taxon>Bacillati</taxon>
        <taxon>Actinomycetota</taxon>
        <taxon>Actinomycetes</taxon>
        <taxon>Mycobacteriales</taxon>
        <taxon>Mycobacteriaceae</taxon>
        <taxon>Mycolicibacterium</taxon>
    </lineage>
</organism>
<comment type="caution">
    <text evidence="1">The sequence shown here is derived from an EMBL/GenBank/DDBJ whole genome shotgun (WGS) entry which is preliminary data.</text>
</comment>
<evidence type="ECO:0000313" key="2">
    <source>
        <dbReference type="Proteomes" id="UP000036513"/>
    </source>
</evidence>
<evidence type="ECO:0000313" key="1">
    <source>
        <dbReference type="EMBL" id="KMO71258.1"/>
    </source>
</evidence>
<reference evidence="1 2" key="1">
    <citation type="journal article" date="2015" name="Genome Biol. Evol.">
        <title>Characterization of Three Mycobacterium spp. with Potential Use in Bioremediation by Genome Sequencing and Comparative Genomics.</title>
        <authorList>
            <person name="Das S."/>
            <person name="Pettersson B.M."/>
            <person name="Behra P.R."/>
            <person name="Ramesh M."/>
            <person name="Dasgupta S."/>
            <person name="Bhattacharya A."/>
            <person name="Kirsebom L.A."/>
        </authorList>
    </citation>
    <scope>NUCLEOTIDE SEQUENCE [LARGE SCALE GENOMIC DNA]</scope>
    <source>
        <strain evidence="1 2">DSM 43826</strain>
    </source>
</reference>
<protein>
    <submittedName>
        <fullName evidence="1">Uncharacterized protein</fullName>
    </submittedName>
</protein>
<keyword evidence="2" id="KW-1185">Reference proteome</keyword>
<dbReference type="EMBL" id="JYNL01000057">
    <property type="protein sequence ID" value="KMO71258.1"/>
    <property type="molecule type" value="Genomic_DNA"/>
</dbReference>
<dbReference type="Proteomes" id="UP000036513">
    <property type="component" value="Unassembled WGS sequence"/>
</dbReference>
<proteinExistence type="predicted"/>